<protein>
    <submittedName>
        <fullName evidence="1">Uncharacterized protein</fullName>
    </submittedName>
</protein>
<gene>
    <name evidence="1" type="ORF">GNI_155850</name>
</gene>
<reference evidence="1" key="1">
    <citation type="submission" date="2013-12" db="EMBL/GenBank/DDBJ databases">
        <authorList>
            <person name="Omoto C.K."/>
            <person name="Sibley D."/>
            <person name="Venepally P."/>
            <person name="Hadjithomas M."/>
            <person name="Karamycheva S."/>
            <person name="Brunk B."/>
            <person name="Roos D."/>
            <person name="Caler E."/>
            <person name="Lorenzi H."/>
        </authorList>
    </citation>
    <scope>NUCLEOTIDE SEQUENCE</scope>
</reference>
<proteinExistence type="predicted"/>
<dbReference type="EMBL" id="AFNH02001162">
    <property type="protein sequence ID" value="EZG43943.1"/>
    <property type="molecule type" value="Genomic_DNA"/>
</dbReference>
<dbReference type="VEuPathDB" id="CryptoDB:GNI_155850"/>
<evidence type="ECO:0000313" key="2">
    <source>
        <dbReference type="Proteomes" id="UP000019763"/>
    </source>
</evidence>
<keyword evidence="2" id="KW-1185">Reference proteome</keyword>
<dbReference type="Proteomes" id="UP000019763">
    <property type="component" value="Unassembled WGS sequence"/>
</dbReference>
<comment type="caution">
    <text evidence="1">The sequence shown here is derived from an EMBL/GenBank/DDBJ whole genome shotgun (WGS) entry which is preliminary data.</text>
</comment>
<accession>A0A023B049</accession>
<organism evidence="1 2">
    <name type="scientific">Gregarina niphandrodes</name>
    <name type="common">Septate eugregarine</name>
    <dbReference type="NCBI Taxonomy" id="110365"/>
    <lineage>
        <taxon>Eukaryota</taxon>
        <taxon>Sar</taxon>
        <taxon>Alveolata</taxon>
        <taxon>Apicomplexa</taxon>
        <taxon>Conoidasida</taxon>
        <taxon>Gregarinasina</taxon>
        <taxon>Eugregarinorida</taxon>
        <taxon>Gregarinidae</taxon>
        <taxon>Gregarina</taxon>
    </lineage>
</organism>
<name>A0A023B049_GRENI</name>
<dbReference type="RefSeq" id="XP_011132914.1">
    <property type="nucleotide sequence ID" value="XM_011134612.1"/>
</dbReference>
<dbReference type="eggNOG" id="ENOG502SGZH">
    <property type="taxonomic scope" value="Eukaryota"/>
</dbReference>
<dbReference type="OrthoDB" id="47375at2759"/>
<sequence length="305" mass="35479">MVYMNLDHQVERRMRLTEMFPEATRIRSVDGRNSTELLARLDYGFDADEFSNEKLISATKNHFKAFPGEVGCCLTMLDAFKYGVEQGYEYMILTEDDVGVPLCGILPSTLDRMINQLNEADPDWEVLRLQWSVPADRLYKMKLSQFDRLRELVQELGDEYRQSLLESYGAWENAPILGRFSGGWGNVFNVWHRRAMEKFIRKYGSRTVNGVQKWKCPDDKPCISDYVFVAESTGHSYAMLPPWVQNEPGERGSMIREGKTNRKFHLSVVAQSTQWLLELREFLRKGAQDLYPDSELVWQAYQVKK</sequence>
<dbReference type="AlphaFoldDB" id="A0A023B049"/>
<dbReference type="GeneID" id="22915407"/>
<evidence type="ECO:0000313" key="1">
    <source>
        <dbReference type="EMBL" id="EZG43943.1"/>
    </source>
</evidence>